<dbReference type="Pfam" id="PF01554">
    <property type="entry name" value="MatE"/>
    <property type="match status" value="2"/>
</dbReference>
<reference evidence="12 13" key="1">
    <citation type="submission" date="2014-11" db="EMBL/GenBank/DDBJ databases">
        <title>Tamlana sedimentorum sp. nov., isolated from shallow sand sediments of the Sea of Japan.</title>
        <authorList>
            <person name="Romanenko L.A."/>
        </authorList>
    </citation>
    <scope>NUCLEOTIDE SEQUENCE [LARGE SCALE GENOMIC DNA]</scope>
    <source>
        <strain evidence="12 13">JCM 19808</strain>
    </source>
</reference>
<dbReference type="InterPro" id="IPR044644">
    <property type="entry name" value="DinF-like"/>
</dbReference>
<keyword evidence="7 11" id="KW-1133">Transmembrane helix</keyword>
<dbReference type="GO" id="GO:0006811">
    <property type="term" value="P:monoatomic ion transport"/>
    <property type="evidence" value="ECO:0007669"/>
    <property type="project" value="UniProtKB-KW"/>
</dbReference>
<dbReference type="InterPro" id="IPR048279">
    <property type="entry name" value="MdtK-like"/>
</dbReference>
<dbReference type="NCBIfam" id="TIGR00797">
    <property type="entry name" value="matE"/>
    <property type="match status" value="1"/>
</dbReference>
<sequence>MSADISFKHINTLAIPALIAGVSEPILSLTDAAVVGNISENATESLAAVGIVTTFLSMLIWVLGQTRSAISSIVSQYVGANKLNEITNLPAQAIFIITSLSLFIILGTYPFAQSIFKLYNASNLILDYCVDYYRIRVFGFPFTLFTIAVFGAFRGLQNTFYPMVVAIIGAALNIVLDFIFVYGINNVLPALNIKGAAYASVISQIVMALLSAFYLLKKTPIPLKVSLPFNKEIKKFILMILNLFVRTLALNVTLYFASSYATSYGANYIAAYTIAINLWFLGAFIIDGYASAGNILSGKLYGAKQYSLLIQLSNKLIKYGVFLGITTAVIGAILYYPIGRIFTNETEVLDAFYAIYFIVLIMQPLCALAFIFDGIFKGLGKMKFLRNVLLFSTFVVFVPLLLTLNYFGYKLNAVFIALTIWIVARGLPLIVKFRQLFLPLAKNN</sequence>
<keyword evidence="8" id="KW-0406">Ion transport</keyword>
<feature type="transmembrane region" description="Helical" evidence="11">
    <location>
        <begin position="236"/>
        <end position="257"/>
    </location>
</feature>
<dbReference type="InterPro" id="IPR002528">
    <property type="entry name" value="MATE_fam"/>
</dbReference>
<dbReference type="GO" id="GO:0042910">
    <property type="term" value="F:xenobiotic transmembrane transporter activity"/>
    <property type="evidence" value="ECO:0007669"/>
    <property type="project" value="InterPro"/>
</dbReference>
<feature type="transmembrane region" description="Helical" evidence="11">
    <location>
        <begin position="316"/>
        <end position="338"/>
    </location>
</feature>
<feature type="transmembrane region" description="Helical" evidence="11">
    <location>
        <begin position="132"/>
        <end position="153"/>
    </location>
</feature>
<dbReference type="Proteomes" id="UP000032578">
    <property type="component" value="Unassembled WGS sequence"/>
</dbReference>
<dbReference type="InterPro" id="IPR050222">
    <property type="entry name" value="MATE_MdtK"/>
</dbReference>
<feature type="transmembrane region" description="Helical" evidence="11">
    <location>
        <begin position="269"/>
        <end position="296"/>
    </location>
</feature>
<feature type="transmembrane region" description="Helical" evidence="11">
    <location>
        <begin position="388"/>
        <end position="407"/>
    </location>
</feature>
<feature type="transmembrane region" description="Helical" evidence="11">
    <location>
        <begin position="45"/>
        <end position="63"/>
    </location>
</feature>
<accession>A0A0D7WD25</accession>
<evidence type="ECO:0000256" key="11">
    <source>
        <dbReference type="SAM" id="Phobius"/>
    </source>
</evidence>
<dbReference type="GO" id="GO:0015297">
    <property type="term" value="F:antiporter activity"/>
    <property type="evidence" value="ECO:0007669"/>
    <property type="project" value="UniProtKB-KW"/>
</dbReference>
<keyword evidence="6 11" id="KW-0812">Transmembrane</keyword>
<evidence type="ECO:0000256" key="4">
    <source>
        <dbReference type="ARBA" id="ARBA00022449"/>
    </source>
</evidence>
<dbReference type="STRING" id="1435349.PW52_02855"/>
<feature type="transmembrane region" description="Helical" evidence="11">
    <location>
        <begin position="160"/>
        <end position="184"/>
    </location>
</feature>
<comment type="caution">
    <text evidence="12">The sequence shown here is derived from an EMBL/GenBank/DDBJ whole genome shotgun (WGS) entry which is preliminary data.</text>
</comment>
<dbReference type="RefSeq" id="WP_044631418.1">
    <property type="nucleotide sequence ID" value="NZ_JTDW01000002.1"/>
</dbReference>
<evidence type="ECO:0000256" key="10">
    <source>
        <dbReference type="ARBA" id="ARBA00031636"/>
    </source>
</evidence>
<dbReference type="CDD" id="cd13136">
    <property type="entry name" value="MATE_DinF_like"/>
    <property type="match status" value="1"/>
</dbReference>
<feature type="transmembrane region" description="Helical" evidence="11">
    <location>
        <begin position="413"/>
        <end position="431"/>
    </location>
</feature>
<dbReference type="PANTHER" id="PTHR43298">
    <property type="entry name" value="MULTIDRUG RESISTANCE PROTEIN NORM-RELATED"/>
    <property type="match status" value="1"/>
</dbReference>
<feature type="transmembrane region" description="Helical" evidence="11">
    <location>
        <begin position="196"/>
        <end position="216"/>
    </location>
</feature>
<keyword evidence="5" id="KW-1003">Cell membrane</keyword>
<evidence type="ECO:0000256" key="7">
    <source>
        <dbReference type="ARBA" id="ARBA00022989"/>
    </source>
</evidence>
<organism evidence="12 13">
    <name type="scientific">Neotamlana sedimentorum</name>
    <dbReference type="NCBI Taxonomy" id="1435349"/>
    <lineage>
        <taxon>Bacteria</taxon>
        <taxon>Pseudomonadati</taxon>
        <taxon>Bacteroidota</taxon>
        <taxon>Flavobacteriia</taxon>
        <taxon>Flavobacteriales</taxon>
        <taxon>Flavobacteriaceae</taxon>
        <taxon>Neotamlana</taxon>
    </lineage>
</organism>
<evidence type="ECO:0000313" key="13">
    <source>
        <dbReference type="Proteomes" id="UP000032578"/>
    </source>
</evidence>
<evidence type="ECO:0000256" key="6">
    <source>
        <dbReference type="ARBA" id="ARBA00022692"/>
    </source>
</evidence>
<dbReference type="PANTHER" id="PTHR43298:SF2">
    <property type="entry name" value="FMN_FAD EXPORTER YEEO-RELATED"/>
    <property type="match status" value="1"/>
</dbReference>
<dbReference type="AlphaFoldDB" id="A0A0D7WD25"/>
<evidence type="ECO:0000313" key="12">
    <source>
        <dbReference type="EMBL" id="KJD36603.1"/>
    </source>
</evidence>
<dbReference type="PATRIC" id="fig|1435349.4.peg.1276"/>
<evidence type="ECO:0000256" key="8">
    <source>
        <dbReference type="ARBA" id="ARBA00023065"/>
    </source>
</evidence>
<keyword evidence="13" id="KW-1185">Reference proteome</keyword>
<dbReference type="PIRSF" id="PIRSF006603">
    <property type="entry name" value="DinF"/>
    <property type="match status" value="1"/>
</dbReference>
<gene>
    <name evidence="12" type="ORF">PW52_02855</name>
</gene>
<name>A0A0D7WD25_9FLAO</name>
<evidence type="ECO:0000256" key="5">
    <source>
        <dbReference type="ARBA" id="ARBA00022475"/>
    </source>
</evidence>
<keyword evidence="4" id="KW-0050">Antiport</keyword>
<proteinExistence type="inferred from homology"/>
<evidence type="ECO:0000256" key="1">
    <source>
        <dbReference type="ARBA" id="ARBA00004651"/>
    </source>
</evidence>
<comment type="similarity">
    <text evidence="2">Belongs to the multi antimicrobial extrusion (MATE) (TC 2.A.66.1) family.</text>
</comment>
<feature type="transmembrane region" description="Helical" evidence="11">
    <location>
        <begin position="353"/>
        <end position="376"/>
    </location>
</feature>
<evidence type="ECO:0000256" key="3">
    <source>
        <dbReference type="ARBA" id="ARBA00022448"/>
    </source>
</evidence>
<evidence type="ECO:0000256" key="9">
    <source>
        <dbReference type="ARBA" id="ARBA00023136"/>
    </source>
</evidence>
<protein>
    <recommendedName>
        <fullName evidence="10">Multidrug-efflux transporter</fullName>
    </recommendedName>
</protein>
<dbReference type="EMBL" id="JTDW01000002">
    <property type="protein sequence ID" value="KJD36603.1"/>
    <property type="molecule type" value="Genomic_DNA"/>
</dbReference>
<dbReference type="OrthoDB" id="5242355at2"/>
<keyword evidence="3" id="KW-0813">Transport</keyword>
<feature type="transmembrane region" description="Helical" evidence="11">
    <location>
        <begin position="93"/>
        <end position="112"/>
    </location>
</feature>
<evidence type="ECO:0000256" key="2">
    <source>
        <dbReference type="ARBA" id="ARBA00010199"/>
    </source>
</evidence>
<dbReference type="GO" id="GO:0005886">
    <property type="term" value="C:plasma membrane"/>
    <property type="evidence" value="ECO:0007669"/>
    <property type="project" value="UniProtKB-SubCell"/>
</dbReference>
<comment type="subcellular location">
    <subcellularLocation>
        <location evidence="1">Cell membrane</location>
        <topology evidence="1">Multi-pass membrane protein</topology>
    </subcellularLocation>
</comment>
<keyword evidence="9 11" id="KW-0472">Membrane</keyword>